<keyword evidence="5 9" id="KW-0067">ATP-binding</keyword>
<evidence type="ECO:0000256" key="7">
    <source>
        <dbReference type="ARBA" id="ARBA00023175"/>
    </source>
</evidence>
<feature type="binding site" evidence="9">
    <location>
        <begin position="126"/>
        <end position="133"/>
    </location>
    <ligand>
        <name>ATP</name>
        <dbReference type="ChEBI" id="CHEBI:30616"/>
    </ligand>
</feature>
<comment type="caution">
    <text evidence="12">The sequence shown here is derived from an EMBL/GenBank/DDBJ whole genome shotgun (WGS) entry which is preliminary data.</text>
</comment>
<dbReference type="InterPro" id="IPR047149">
    <property type="entry name" value="KIF11-like"/>
</dbReference>
<comment type="similarity">
    <text evidence="9">Belongs to the TRAFAC class myosin-kinesin ATPase superfamily. Kinesin family.</text>
</comment>
<protein>
    <recommendedName>
        <fullName evidence="11">Kinesin motor domain-containing protein</fullName>
    </recommendedName>
</protein>
<feature type="domain" description="Kinesin motor" evidence="11">
    <location>
        <begin position="30"/>
        <end position="422"/>
    </location>
</feature>
<feature type="coiled-coil region" evidence="10">
    <location>
        <begin position="604"/>
        <end position="673"/>
    </location>
</feature>
<keyword evidence="8" id="KW-0206">Cytoskeleton</keyword>
<reference evidence="12 13" key="1">
    <citation type="journal article" date="2022" name="Gigascience">
        <title>A chromosome-level genome assembly and annotation of the desert horned lizard, Phrynosoma platyrhinos, provides insight into chromosomal rearrangements among reptiles.</title>
        <authorList>
            <person name="Koochekian N."/>
            <person name="Ascanio A."/>
            <person name="Farleigh K."/>
            <person name="Card D.C."/>
            <person name="Schield D.R."/>
            <person name="Castoe T.A."/>
            <person name="Jezkova T."/>
        </authorList>
    </citation>
    <scope>NUCLEOTIDE SEQUENCE [LARGE SCALE GENOMIC DNA]</scope>
    <source>
        <strain evidence="12">NK-2021</strain>
    </source>
</reference>
<evidence type="ECO:0000313" key="13">
    <source>
        <dbReference type="Proteomes" id="UP000826234"/>
    </source>
</evidence>
<sequence length="753" mass="86304">MSHEDVPLPMELSEAASNGEHQEMEAMYQPLKVYLRVRPFSKAELENNENQGCLIIENQETVTLQAPKESATMRNSDKKMGQSAHQFTFTRVFGPDTSQSEFFEGTMDEIVKSYINGMNGLVFAYGVTNAGKSFTIQGCPKDGGILPRSLEMIFNHIRGRQYTKMNLKPCFSNLIKQLNDMQETENMWKATSTLDVSDLASISCNSSNFASDQLDPKSELVDSEPLDKCQRTLASVWVSFFEIYNEYVYDLLDLIPAVKNQKRKVLRICEDQGGNSYIKDLKWINIKSPDEAYKTLKIGNKNRSLACTRMNQQSSRRLSLCDLAGSERCHKAQTFGDRLKEAGNINNSLLILGKCIAALKQNQNPKLRPTYIPFRESKLTRLFQPFFCGKGKACMIVNINQCASTYDETLHVMKFSAIAKQVIQTFQHKMFDYFPKKHFGRERNSVHFDDVSSEQLPEDTDISSSEAEEEIDITIMSHEDLLKTTEILKDKLTAERRGRLLLEVQIRKEMAEAMFQQLMETEKAWGKFEMYKEAIKKHAYTCAMEQIEEHYVPIEEFLAEQAKVEDRDMKILQMKLKLEEQNSLPSKGPNSDSTEGAFNSDINCKAMHRTLEALQKQCEEKDELIKSLKMKVQKLNEMLQEANDAYRKAGEENNRLNQELVLKEQEVKGLQNCTERGCELEATVTLLQEQLEESKRLLNTDDLKYRKIKKGFFANLKYTVADVPNMPRSKDLGKLESSPTALYRLTSTHKIKE</sequence>
<keyword evidence="4 9" id="KW-0547">Nucleotide-binding</keyword>
<dbReference type="Proteomes" id="UP000826234">
    <property type="component" value="Unassembled WGS sequence"/>
</dbReference>
<dbReference type="EMBL" id="JAIPUX010005289">
    <property type="protein sequence ID" value="KAH0617694.1"/>
    <property type="molecule type" value="Genomic_DNA"/>
</dbReference>
<proteinExistence type="inferred from homology"/>
<evidence type="ECO:0000259" key="11">
    <source>
        <dbReference type="PROSITE" id="PS50067"/>
    </source>
</evidence>
<keyword evidence="13" id="KW-1185">Reference proteome</keyword>
<evidence type="ECO:0000256" key="1">
    <source>
        <dbReference type="ARBA" id="ARBA00004186"/>
    </source>
</evidence>
<dbReference type="Pfam" id="PF00225">
    <property type="entry name" value="Kinesin"/>
    <property type="match status" value="2"/>
</dbReference>
<evidence type="ECO:0000256" key="9">
    <source>
        <dbReference type="PROSITE-ProRule" id="PRU00283"/>
    </source>
</evidence>
<evidence type="ECO:0000256" key="4">
    <source>
        <dbReference type="ARBA" id="ARBA00022741"/>
    </source>
</evidence>
<dbReference type="InterPro" id="IPR027417">
    <property type="entry name" value="P-loop_NTPase"/>
</dbReference>
<dbReference type="PRINTS" id="PR00380">
    <property type="entry name" value="KINESINHEAVY"/>
</dbReference>
<gene>
    <name evidence="12" type="ORF">JD844_016190</name>
</gene>
<evidence type="ECO:0000313" key="12">
    <source>
        <dbReference type="EMBL" id="KAH0617694.1"/>
    </source>
</evidence>
<evidence type="ECO:0000256" key="3">
    <source>
        <dbReference type="ARBA" id="ARBA00022553"/>
    </source>
</evidence>
<evidence type="ECO:0000256" key="6">
    <source>
        <dbReference type="ARBA" id="ARBA00023054"/>
    </source>
</evidence>
<keyword evidence="2" id="KW-0963">Cytoplasm</keyword>
<evidence type="ECO:0000256" key="5">
    <source>
        <dbReference type="ARBA" id="ARBA00022840"/>
    </source>
</evidence>
<dbReference type="InterPro" id="IPR001752">
    <property type="entry name" value="Kinesin_motor_dom"/>
</dbReference>
<keyword evidence="3" id="KW-0597">Phosphoprotein</keyword>
<name>A0ABQ7SK40_PHRPL</name>
<evidence type="ECO:0000256" key="2">
    <source>
        <dbReference type="ARBA" id="ARBA00022490"/>
    </source>
</evidence>
<evidence type="ECO:0000256" key="8">
    <source>
        <dbReference type="ARBA" id="ARBA00023212"/>
    </source>
</evidence>
<dbReference type="Gene3D" id="3.40.850.10">
    <property type="entry name" value="Kinesin motor domain"/>
    <property type="match status" value="1"/>
</dbReference>
<dbReference type="PANTHER" id="PTHR47970:SF29">
    <property type="entry name" value="KINESIN FAMILY MEMBER 20B"/>
    <property type="match status" value="1"/>
</dbReference>
<dbReference type="PROSITE" id="PS50067">
    <property type="entry name" value="KINESIN_MOTOR_2"/>
    <property type="match status" value="1"/>
</dbReference>
<organism evidence="12 13">
    <name type="scientific">Phrynosoma platyrhinos</name>
    <name type="common">Desert horned lizard</name>
    <dbReference type="NCBI Taxonomy" id="52577"/>
    <lineage>
        <taxon>Eukaryota</taxon>
        <taxon>Metazoa</taxon>
        <taxon>Chordata</taxon>
        <taxon>Craniata</taxon>
        <taxon>Vertebrata</taxon>
        <taxon>Euteleostomi</taxon>
        <taxon>Lepidosauria</taxon>
        <taxon>Squamata</taxon>
        <taxon>Bifurcata</taxon>
        <taxon>Unidentata</taxon>
        <taxon>Episquamata</taxon>
        <taxon>Toxicofera</taxon>
        <taxon>Iguania</taxon>
        <taxon>Phrynosomatidae</taxon>
        <taxon>Phrynosomatinae</taxon>
        <taxon>Phrynosoma</taxon>
    </lineage>
</organism>
<comment type="subcellular location">
    <subcellularLocation>
        <location evidence="1">Cytoplasm</location>
        <location evidence="1">Cytoskeleton</location>
        <location evidence="1">Spindle</location>
    </subcellularLocation>
</comment>
<accession>A0ABQ7SK40</accession>
<evidence type="ECO:0000256" key="10">
    <source>
        <dbReference type="SAM" id="Coils"/>
    </source>
</evidence>
<dbReference type="SMART" id="SM00129">
    <property type="entry name" value="KISc"/>
    <property type="match status" value="1"/>
</dbReference>
<keyword evidence="7 9" id="KW-0505">Motor protein</keyword>
<keyword evidence="6 10" id="KW-0175">Coiled coil</keyword>
<dbReference type="PANTHER" id="PTHR47970">
    <property type="entry name" value="KINESIN-LIKE PROTEIN KIF11"/>
    <property type="match status" value="1"/>
</dbReference>
<dbReference type="InterPro" id="IPR036961">
    <property type="entry name" value="Kinesin_motor_dom_sf"/>
</dbReference>
<dbReference type="SUPFAM" id="SSF52540">
    <property type="entry name" value="P-loop containing nucleoside triphosphate hydrolases"/>
    <property type="match status" value="1"/>
</dbReference>